<dbReference type="PANTHER" id="PTHR33067">
    <property type="entry name" value="RNA-DIRECTED DNA POLYMERASE-RELATED"/>
    <property type="match status" value="1"/>
</dbReference>
<protein>
    <submittedName>
        <fullName evidence="3">Uncharacterized protein LOC111024103</fullName>
    </submittedName>
</protein>
<evidence type="ECO:0000256" key="1">
    <source>
        <dbReference type="SAM" id="MobiDB-lite"/>
    </source>
</evidence>
<sequence length="231" mass="25975">MDQLLRIIYHWSYPRASSDRTSQGTANDDSMASLKAQITNLTNMVKNMNTAAASSTSHEINNISESEIHIETEVQAEIEIGKGKRVAEAESVEKAEPSEAPVQKSVETPREYRPPPLYPQRLQKTNQDNQLKHFLNVLKQFHINIPLVEALEQMPNYAKNFKDILTKKRRLGEFETVALTKECSAISKDKLPQKIWDLESFTISVSIGGKNVGHAQCYLGASINLMSLSVY</sequence>
<dbReference type="RefSeq" id="XP_022157394.1">
    <property type="nucleotide sequence ID" value="XM_022301702.1"/>
</dbReference>
<dbReference type="Proteomes" id="UP000504603">
    <property type="component" value="Unplaced"/>
</dbReference>
<name>A0A6J1DWD1_MOMCH</name>
<dbReference type="AlphaFoldDB" id="A0A6J1DWD1"/>
<keyword evidence="2" id="KW-1185">Reference proteome</keyword>
<dbReference type="GeneID" id="111024103"/>
<dbReference type="OrthoDB" id="1750494at2759"/>
<evidence type="ECO:0000313" key="3">
    <source>
        <dbReference type="RefSeq" id="XP_022157394.1"/>
    </source>
</evidence>
<gene>
    <name evidence="3" type="primary">LOC111024103</name>
</gene>
<dbReference type="KEGG" id="mcha:111024103"/>
<accession>A0A6J1DWD1</accession>
<dbReference type="PANTHER" id="PTHR33067:SF9">
    <property type="entry name" value="RNA-DIRECTED DNA POLYMERASE"/>
    <property type="match status" value="1"/>
</dbReference>
<feature type="region of interest" description="Disordered" evidence="1">
    <location>
        <begin position="89"/>
        <end position="117"/>
    </location>
</feature>
<organism evidence="2 3">
    <name type="scientific">Momordica charantia</name>
    <name type="common">Bitter gourd</name>
    <name type="synonym">Balsam pear</name>
    <dbReference type="NCBI Taxonomy" id="3673"/>
    <lineage>
        <taxon>Eukaryota</taxon>
        <taxon>Viridiplantae</taxon>
        <taxon>Streptophyta</taxon>
        <taxon>Embryophyta</taxon>
        <taxon>Tracheophyta</taxon>
        <taxon>Spermatophyta</taxon>
        <taxon>Magnoliopsida</taxon>
        <taxon>eudicotyledons</taxon>
        <taxon>Gunneridae</taxon>
        <taxon>Pentapetalae</taxon>
        <taxon>rosids</taxon>
        <taxon>fabids</taxon>
        <taxon>Cucurbitales</taxon>
        <taxon>Cucurbitaceae</taxon>
        <taxon>Momordiceae</taxon>
        <taxon>Momordica</taxon>
    </lineage>
</organism>
<reference evidence="3" key="1">
    <citation type="submission" date="2025-08" db="UniProtKB">
        <authorList>
            <consortium name="RefSeq"/>
        </authorList>
    </citation>
    <scope>IDENTIFICATION</scope>
    <source>
        <strain evidence="3">OHB3-1</strain>
    </source>
</reference>
<proteinExistence type="predicted"/>
<evidence type="ECO:0000313" key="2">
    <source>
        <dbReference type="Proteomes" id="UP000504603"/>
    </source>
</evidence>